<comment type="caution">
    <text evidence="2">The sequence shown here is derived from an EMBL/GenBank/DDBJ whole genome shotgun (WGS) entry which is preliminary data.</text>
</comment>
<evidence type="ECO:0000313" key="2">
    <source>
        <dbReference type="EMBL" id="HIW05705.1"/>
    </source>
</evidence>
<reference evidence="2" key="1">
    <citation type="journal article" date="2021" name="PeerJ">
        <title>Extensive microbial diversity within the chicken gut microbiome revealed by metagenomics and culture.</title>
        <authorList>
            <person name="Gilroy R."/>
            <person name="Ravi A."/>
            <person name="Getino M."/>
            <person name="Pursley I."/>
            <person name="Horton D.L."/>
            <person name="Alikhan N.F."/>
            <person name="Baker D."/>
            <person name="Gharbi K."/>
            <person name="Hall N."/>
            <person name="Watson M."/>
            <person name="Adriaenssens E.M."/>
            <person name="Foster-Nyarko E."/>
            <person name="Jarju S."/>
            <person name="Secka A."/>
            <person name="Antonio M."/>
            <person name="Oren A."/>
            <person name="Chaudhuri R.R."/>
            <person name="La Ragione R."/>
            <person name="Hildebrand F."/>
            <person name="Pallen M.J."/>
        </authorList>
    </citation>
    <scope>NUCLEOTIDE SEQUENCE</scope>
    <source>
        <strain evidence="2">CHK160-9182</strain>
    </source>
</reference>
<protein>
    <submittedName>
        <fullName evidence="2">Uncharacterized protein</fullName>
    </submittedName>
</protein>
<evidence type="ECO:0000256" key="1">
    <source>
        <dbReference type="SAM" id="Phobius"/>
    </source>
</evidence>
<gene>
    <name evidence="2" type="ORF">H9889_00010</name>
</gene>
<feature type="transmembrane region" description="Helical" evidence="1">
    <location>
        <begin position="155"/>
        <end position="173"/>
    </location>
</feature>
<feature type="transmembrane region" description="Helical" evidence="1">
    <location>
        <begin position="58"/>
        <end position="78"/>
    </location>
</feature>
<dbReference type="AlphaFoldDB" id="A0A9D1TTK4"/>
<dbReference type="EMBL" id="DXHP01000001">
    <property type="protein sequence ID" value="HIW05705.1"/>
    <property type="molecule type" value="Genomic_DNA"/>
</dbReference>
<name>A0A9D1TTK4_9GAMM</name>
<feature type="transmembrane region" description="Helical" evidence="1">
    <location>
        <begin position="194"/>
        <end position="218"/>
    </location>
</feature>
<sequence length="243" mass="28111">MPKLLIIPRINRRLFQLISGVLWMLFLAVIFAVLKAYAPSLHANLPAIMKFVMNIVDLQYYLLAFAIFLMLGFSYAYIGRFKDAGISSLIALIPLLLFYGLIILFMIDLIALLKESNLLLFIAKLKKFTEAPTVESFQRLFSPEWIQFIAEKKRWIDVGVIFYVMIVMSAMFVPSQARDNRYGNQCTLSVAVQLLSVIMAILFWMMTILVIYLGWQLIQFPNPAEYLLEYDRFMHLLNSVRGI</sequence>
<keyword evidence="1" id="KW-1133">Transmembrane helix</keyword>
<keyword evidence="1" id="KW-0472">Membrane</keyword>
<feature type="transmembrane region" description="Helical" evidence="1">
    <location>
        <begin position="21"/>
        <end position="38"/>
    </location>
</feature>
<evidence type="ECO:0000313" key="3">
    <source>
        <dbReference type="Proteomes" id="UP000823934"/>
    </source>
</evidence>
<organism evidence="2 3">
    <name type="scientific">Candidatus Ignatzschineria merdigallinarum</name>
    <dbReference type="NCBI Taxonomy" id="2838621"/>
    <lineage>
        <taxon>Bacteria</taxon>
        <taxon>Pseudomonadati</taxon>
        <taxon>Pseudomonadota</taxon>
        <taxon>Gammaproteobacteria</taxon>
        <taxon>Cardiobacteriales</taxon>
        <taxon>Ignatzschineriaceae</taxon>
        <taxon>Ignatzschineria</taxon>
    </lineage>
</organism>
<feature type="transmembrane region" description="Helical" evidence="1">
    <location>
        <begin position="90"/>
        <end position="113"/>
    </location>
</feature>
<proteinExistence type="predicted"/>
<accession>A0A9D1TTK4</accession>
<dbReference type="Proteomes" id="UP000823934">
    <property type="component" value="Unassembled WGS sequence"/>
</dbReference>
<keyword evidence="1" id="KW-0812">Transmembrane</keyword>
<reference evidence="2" key="2">
    <citation type="submission" date="2021-04" db="EMBL/GenBank/DDBJ databases">
        <authorList>
            <person name="Gilroy R."/>
        </authorList>
    </citation>
    <scope>NUCLEOTIDE SEQUENCE</scope>
    <source>
        <strain evidence="2">CHK160-9182</strain>
    </source>
</reference>